<dbReference type="VEuPathDB" id="FungiDB:SOCG_00445"/>
<comment type="similarity">
    <text evidence="1">Belongs to the TBCC family.</text>
</comment>
<dbReference type="InterPro" id="IPR017901">
    <property type="entry name" value="C-CAP_CF_C-like"/>
</dbReference>
<dbReference type="Gene3D" id="2.160.20.70">
    <property type="match status" value="1"/>
</dbReference>
<dbReference type="InterPro" id="IPR012945">
    <property type="entry name" value="Tubulin-bd_cofactor_C_dom"/>
</dbReference>
<dbReference type="PROSITE" id="PS51329">
    <property type="entry name" value="C_CAP_COFACTOR_C"/>
    <property type="match status" value="1"/>
</dbReference>
<dbReference type="RefSeq" id="XP_013018319.1">
    <property type="nucleotide sequence ID" value="XM_013162865.1"/>
</dbReference>
<reference evidence="4 5" key="1">
    <citation type="journal article" date="2011" name="Science">
        <title>Comparative functional genomics of the fission yeasts.</title>
        <authorList>
            <person name="Rhind N."/>
            <person name="Chen Z."/>
            <person name="Yassour M."/>
            <person name="Thompson D.A."/>
            <person name="Haas B.J."/>
            <person name="Habib N."/>
            <person name="Wapinski I."/>
            <person name="Roy S."/>
            <person name="Lin M.F."/>
            <person name="Heiman D.I."/>
            <person name="Young S.K."/>
            <person name="Furuya K."/>
            <person name="Guo Y."/>
            <person name="Pidoux A."/>
            <person name="Chen H.M."/>
            <person name="Robbertse B."/>
            <person name="Goldberg J.M."/>
            <person name="Aoki K."/>
            <person name="Bayne E.H."/>
            <person name="Berlin A.M."/>
            <person name="Desjardins C.A."/>
            <person name="Dobbs E."/>
            <person name="Dukaj L."/>
            <person name="Fan L."/>
            <person name="FitzGerald M.G."/>
            <person name="French C."/>
            <person name="Gujja S."/>
            <person name="Hansen K."/>
            <person name="Keifenheim D."/>
            <person name="Levin J.Z."/>
            <person name="Mosher R.A."/>
            <person name="Mueller C.A."/>
            <person name="Pfiffner J."/>
            <person name="Priest M."/>
            <person name="Russ C."/>
            <person name="Smialowska A."/>
            <person name="Swoboda P."/>
            <person name="Sykes S.M."/>
            <person name="Vaughn M."/>
            <person name="Vengrova S."/>
            <person name="Yoder R."/>
            <person name="Zeng Q."/>
            <person name="Allshire R."/>
            <person name="Baulcombe D."/>
            <person name="Birren B.W."/>
            <person name="Brown W."/>
            <person name="Ekwall K."/>
            <person name="Kellis M."/>
            <person name="Leatherwood J."/>
            <person name="Levin H."/>
            <person name="Margalit H."/>
            <person name="Martienssen R."/>
            <person name="Nieduszynski C.A."/>
            <person name="Spatafora J.W."/>
            <person name="Friedman N."/>
            <person name="Dalgaard J.Z."/>
            <person name="Baumann P."/>
            <person name="Niki H."/>
            <person name="Regev A."/>
            <person name="Nusbaum C."/>
        </authorList>
    </citation>
    <scope>NUCLEOTIDE SEQUENCE [LARGE SCALE GENOMIC DNA]</scope>
    <source>
        <strain evidence="5">yFS286</strain>
    </source>
</reference>
<dbReference type="GO" id="GO:0007021">
    <property type="term" value="P:tubulin complex assembly"/>
    <property type="evidence" value="ECO:0007669"/>
    <property type="project" value="TreeGrafter"/>
</dbReference>
<dbReference type="HOGENOM" id="CLU_1094821_0_0_1"/>
<evidence type="ECO:0000313" key="4">
    <source>
        <dbReference type="EMBL" id="EPX72682.1"/>
    </source>
</evidence>
<proteinExistence type="inferred from homology"/>
<sequence>MEERIVLLRKEFLQKIYQDKPKADTSRTEKAKWFENRSEDVSRMTSMLNENQEQLAPYDRMKLMDQLSDLIVRLHQIRSEILPRLPFRFHRSNHVLQQTKSYTHKQIREDTKVKRFENETLFLSNLCDESIDGNIIDNQEQRPIKLIIQGLRGCTVNIPCCSTVHINESDDCTFHFQSIQGSLHISHLEKSRLYASCHQFRLHESNHLSIELQCQTSPVIEDCKHIIFKNPGAHPILDFSWARPEPSPNFQIEL</sequence>
<dbReference type="InterPro" id="IPR027684">
    <property type="entry name" value="TBCC"/>
</dbReference>
<evidence type="ECO:0000259" key="3">
    <source>
        <dbReference type="PROSITE" id="PS51329"/>
    </source>
</evidence>
<dbReference type="eggNOG" id="KOG2512">
    <property type="taxonomic scope" value="Eukaryota"/>
</dbReference>
<dbReference type="Proteomes" id="UP000016088">
    <property type="component" value="Unassembled WGS sequence"/>
</dbReference>
<dbReference type="AlphaFoldDB" id="S9PXH2"/>
<dbReference type="Pfam" id="PF07986">
    <property type="entry name" value="TBCC"/>
    <property type="match status" value="1"/>
</dbReference>
<gene>
    <name evidence="4" type="ORF">SOCG_00445</name>
</gene>
<dbReference type="InterPro" id="IPR016098">
    <property type="entry name" value="CAP/MinC_C"/>
</dbReference>
<dbReference type="PANTHER" id="PTHR15139">
    <property type="entry name" value="TUBULIN FOLDING COFACTOR C"/>
    <property type="match status" value="1"/>
</dbReference>
<dbReference type="InterPro" id="IPR006599">
    <property type="entry name" value="CARP_motif"/>
</dbReference>
<organism evidence="4 5">
    <name type="scientific">Schizosaccharomyces octosporus (strain yFS286)</name>
    <name type="common">Fission yeast</name>
    <name type="synonym">Octosporomyces octosporus</name>
    <dbReference type="NCBI Taxonomy" id="483514"/>
    <lineage>
        <taxon>Eukaryota</taxon>
        <taxon>Fungi</taxon>
        <taxon>Dikarya</taxon>
        <taxon>Ascomycota</taxon>
        <taxon>Taphrinomycotina</taxon>
        <taxon>Schizosaccharomycetes</taxon>
        <taxon>Schizosaccharomycetales</taxon>
        <taxon>Schizosaccharomycetaceae</taxon>
        <taxon>Schizosaccharomyces</taxon>
    </lineage>
</organism>
<feature type="domain" description="C-CAP/cofactor C-like" evidence="3">
    <location>
        <begin position="111"/>
        <end position="241"/>
    </location>
</feature>
<accession>S9PXH2</accession>
<dbReference type="OMA" id="HQFRLHE"/>
<protein>
    <submittedName>
        <fullName evidence="4">Tubulin specific chaperone cofactor C</fullName>
    </submittedName>
</protein>
<dbReference type="GO" id="GO:0005737">
    <property type="term" value="C:cytoplasm"/>
    <property type="evidence" value="ECO:0007669"/>
    <property type="project" value="TreeGrafter"/>
</dbReference>
<dbReference type="EMBL" id="KE503207">
    <property type="protein sequence ID" value="EPX72682.1"/>
    <property type="molecule type" value="Genomic_DNA"/>
</dbReference>
<keyword evidence="5" id="KW-1185">Reference proteome</keyword>
<name>S9PXH2_SCHOY</name>
<dbReference type="GO" id="GO:0007023">
    <property type="term" value="P:post-chaperonin tubulin folding pathway"/>
    <property type="evidence" value="ECO:0007669"/>
    <property type="project" value="InterPro"/>
</dbReference>
<dbReference type="SMART" id="SM00673">
    <property type="entry name" value="CARP"/>
    <property type="match status" value="2"/>
</dbReference>
<dbReference type="GeneID" id="25029429"/>
<dbReference type="OrthoDB" id="194775at2759"/>
<evidence type="ECO:0000256" key="1">
    <source>
        <dbReference type="ARBA" id="ARBA00008848"/>
    </source>
</evidence>
<evidence type="ECO:0000256" key="2">
    <source>
        <dbReference type="ARBA" id="ARBA00023186"/>
    </source>
</evidence>
<dbReference type="PANTHER" id="PTHR15139:SF0">
    <property type="entry name" value="TUBULIN-SPECIFIC CHAPERONE C"/>
    <property type="match status" value="1"/>
</dbReference>
<evidence type="ECO:0000313" key="5">
    <source>
        <dbReference type="Proteomes" id="UP000016088"/>
    </source>
</evidence>
<keyword evidence="2" id="KW-0143">Chaperone</keyword>